<keyword evidence="12" id="KW-1185">Reference proteome</keyword>
<feature type="compositionally biased region" description="Basic and acidic residues" evidence="10">
    <location>
        <begin position="113"/>
        <end position="128"/>
    </location>
</feature>
<evidence type="ECO:0000256" key="6">
    <source>
        <dbReference type="ARBA" id="ARBA00022927"/>
    </source>
</evidence>
<evidence type="ECO:0000256" key="3">
    <source>
        <dbReference type="ARBA" id="ARBA00022448"/>
    </source>
</evidence>
<evidence type="ECO:0000256" key="1">
    <source>
        <dbReference type="ARBA" id="ARBA00004162"/>
    </source>
</evidence>
<evidence type="ECO:0000313" key="11">
    <source>
        <dbReference type="EMBL" id="SDL71033.1"/>
    </source>
</evidence>
<feature type="region of interest" description="Disordered" evidence="10">
    <location>
        <begin position="113"/>
        <end position="146"/>
    </location>
</feature>
<accession>A0A1G9MA91</accession>
<protein>
    <submittedName>
        <fullName evidence="11">Preprotein translocase subunit YajC</fullName>
    </submittedName>
</protein>
<feature type="compositionally biased region" description="Basic and acidic residues" evidence="10">
    <location>
        <begin position="135"/>
        <end position="146"/>
    </location>
</feature>
<keyword evidence="6" id="KW-0653">Protein transport</keyword>
<evidence type="ECO:0000256" key="8">
    <source>
        <dbReference type="ARBA" id="ARBA00023010"/>
    </source>
</evidence>
<keyword evidence="5" id="KW-0812">Transmembrane</keyword>
<evidence type="ECO:0000256" key="10">
    <source>
        <dbReference type="SAM" id="MobiDB-lite"/>
    </source>
</evidence>
<dbReference type="InterPro" id="IPR003849">
    <property type="entry name" value="Preprotein_translocase_YajC"/>
</dbReference>
<keyword evidence="4" id="KW-1003">Cell membrane</keyword>
<dbReference type="PANTHER" id="PTHR33909:SF1">
    <property type="entry name" value="SEC TRANSLOCON ACCESSORY COMPLEX SUBUNIT YAJC"/>
    <property type="match status" value="1"/>
</dbReference>
<dbReference type="EMBL" id="FNGP01000005">
    <property type="protein sequence ID" value="SDL71033.1"/>
    <property type="molecule type" value="Genomic_DNA"/>
</dbReference>
<evidence type="ECO:0000256" key="4">
    <source>
        <dbReference type="ARBA" id="ARBA00022475"/>
    </source>
</evidence>
<keyword evidence="8" id="KW-0811">Translocation</keyword>
<comment type="similarity">
    <text evidence="2">Belongs to the YajC family.</text>
</comment>
<dbReference type="GO" id="GO:0015031">
    <property type="term" value="P:protein transport"/>
    <property type="evidence" value="ECO:0007669"/>
    <property type="project" value="UniProtKB-KW"/>
</dbReference>
<evidence type="ECO:0000256" key="5">
    <source>
        <dbReference type="ARBA" id="ARBA00022692"/>
    </source>
</evidence>
<dbReference type="SMART" id="SM01323">
    <property type="entry name" value="YajC"/>
    <property type="match status" value="1"/>
</dbReference>
<name>A0A1G9MA91_9ACTN</name>
<comment type="subcellular location">
    <subcellularLocation>
        <location evidence="1">Cell membrane</location>
        <topology evidence="1">Single-pass membrane protein</topology>
    </subcellularLocation>
</comment>
<dbReference type="AlphaFoldDB" id="A0A1G9MA91"/>
<dbReference type="STRING" id="686624.SAMN04488242_2495"/>
<gene>
    <name evidence="11" type="ORF">SAMN04488242_2495</name>
</gene>
<evidence type="ECO:0000313" key="12">
    <source>
        <dbReference type="Proteomes" id="UP000199475"/>
    </source>
</evidence>
<evidence type="ECO:0000256" key="7">
    <source>
        <dbReference type="ARBA" id="ARBA00022989"/>
    </source>
</evidence>
<keyword evidence="7" id="KW-1133">Transmembrane helix</keyword>
<evidence type="ECO:0000256" key="9">
    <source>
        <dbReference type="ARBA" id="ARBA00023136"/>
    </source>
</evidence>
<reference evidence="11 12" key="1">
    <citation type="submission" date="2016-10" db="EMBL/GenBank/DDBJ databases">
        <authorList>
            <person name="de Groot N.N."/>
        </authorList>
    </citation>
    <scope>NUCLEOTIDE SEQUENCE [LARGE SCALE GENOMIC DNA]</scope>
    <source>
        <strain evidence="11 12">CGMCC 1.9159</strain>
    </source>
</reference>
<evidence type="ECO:0000256" key="2">
    <source>
        <dbReference type="ARBA" id="ARBA00006742"/>
    </source>
</evidence>
<dbReference type="PANTHER" id="PTHR33909">
    <property type="entry name" value="SEC TRANSLOCON ACCESSORY COMPLEX SUBUNIT YAJC"/>
    <property type="match status" value="1"/>
</dbReference>
<keyword evidence="3" id="KW-0813">Transport</keyword>
<dbReference type="GO" id="GO:0005886">
    <property type="term" value="C:plasma membrane"/>
    <property type="evidence" value="ECO:0007669"/>
    <property type="project" value="UniProtKB-SubCell"/>
</dbReference>
<organism evidence="11 12">
    <name type="scientific">Tessaracoccus oleiagri</name>
    <dbReference type="NCBI Taxonomy" id="686624"/>
    <lineage>
        <taxon>Bacteria</taxon>
        <taxon>Bacillati</taxon>
        <taxon>Actinomycetota</taxon>
        <taxon>Actinomycetes</taxon>
        <taxon>Propionibacteriales</taxon>
        <taxon>Propionibacteriaceae</taxon>
        <taxon>Tessaracoccus</taxon>
    </lineage>
</organism>
<dbReference type="Proteomes" id="UP000199475">
    <property type="component" value="Unassembled WGS sequence"/>
</dbReference>
<proteinExistence type="inferred from homology"/>
<keyword evidence="9" id="KW-0472">Membrane</keyword>
<dbReference type="Pfam" id="PF02699">
    <property type="entry name" value="YajC"/>
    <property type="match status" value="1"/>
</dbReference>
<dbReference type="NCBIfam" id="TIGR00739">
    <property type="entry name" value="yajC"/>
    <property type="match status" value="1"/>
</dbReference>
<sequence>MIVVFGAIMYFLMIRPQQKRMKEHQQMVDSLAPGSRVLLTSGVFATIVHAGERQFIVELAPGVEVTVLKGHVSRAVTADEEEFEFDDAPVVTDADADVQDAPVATDEELRAMFDEPARDDVVSDEPRTDGPVIDDPNRPDTDTDKR</sequence>